<keyword evidence="4" id="KW-1185">Reference proteome</keyword>
<dbReference type="GO" id="GO:0003677">
    <property type="term" value="F:DNA binding"/>
    <property type="evidence" value="ECO:0007669"/>
    <property type="project" value="InterPro"/>
</dbReference>
<dbReference type="GO" id="GO:0006261">
    <property type="term" value="P:DNA-templated DNA replication"/>
    <property type="evidence" value="ECO:0007669"/>
    <property type="project" value="TreeGrafter"/>
</dbReference>
<dbReference type="GeneID" id="94426144"/>
<feature type="compositionally biased region" description="Polar residues" evidence="2">
    <location>
        <begin position="356"/>
        <end position="375"/>
    </location>
</feature>
<dbReference type="InterPro" id="IPR050238">
    <property type="entry name" value="DNA_Rep/Repair_Clamp_Loader"/>
</dbReference>
<comment type="caution">
    <text evidence="3">The sequence shown here is derived from an EMBL/GenBank/DDBJ whole genome shotgun (WGS) entry which is preliminary data.</text>
</comment>
<dbReference type="GO" id="GO:0006281">
    <property type="term" value="P:DNA repair"/>
    <property type="evidence" value="ECO:0007669"/>
    <property type="project" value="TreeGrafter"/>
</dbReference>
<dbReference type="Gene3D" id="1.20.272.10">
    <property type="match status" value="1"/>
</dbReference>
<dbReference type="AlphaFoldDB" id="A0A2C6L7J2"/>
<name>A0A2C6L7J2_9APIC</name>
<dbReference type="InterPro" id="IPR008921">
    <property type="entry name" value="DNA_pol3_clamp-load_cplx_C"/>
</dbReference>
<organism evidence="3 4">
    <name type="scientific">Cystoisospora suis</name>
    <dbReference type="NCBI Taxonomy" id="483139"/>
    <lineage>
        <taxon>Eukaryota</taxon>
        <taxon>Sar</taxon>
        <taxon>Alveolata</taxon>
        <taxon>Apicomplexa</taxon>
        <taxon>Conoidasida</taxon>
        <taxon>Coccidia</taxon>
        <taxon>Eucoccidiorida</taxon>
        <taxon>Eimeriorina</taxon>
        <taxon>Sarcocystidae</taxon>
        <taxon>Cystoisospora</taxon>
    </lineage>
</organism>
<evidence type="ECO:0000256" key="1">
    <source>
        <dbReference type="ARBA" id="ARBA00022705"/>
    </source>
</evidence>
<gene>
    <name evidence="3" type="ORF">CSUI_002734</name>
</gene>
<reference evidence="3 4" key="1">
    <citation type="journal article" date="2017" name="Int. J. Parasitol.">
        <title>The genome of the protozoan parasite Cystoisospora suis and a reverse vaccinology approach to identify vaccine candidates.</title>
        <authorList>
            <person name="Palmieri N."/>
            <person name="Shrestha A."/>
            <person name="Ruttkowski B."/>
            <person name="Beck T."/>
            <person name="Vogl C."/>
            <person name="Tomley F."/>
            <person name="Blake D.P."/>
            <person name="Joachim A."/>
        </authorList>
    </citation>
    <scope>NUCLEOTIDE SEQUENCE [LARGE SCALE GENOMIC DNA]</scope>
    <source>
        <strain evidence="3 4">Wien I</strain>
    </source>
</reference>
<dbReference type="SUPFAM" id="SSF48019">
    <property type="entry name" value="post-AAA+ oligomerization domain-like"/>
    <property type="match status" value="1"/>
</dbReference>
<dbReference type="GO" id="GO:0003689">
    <property type="term" value="F:DNA clamp loader activity"/>
    <property type="evidence" value="ECO:0007669"/>
    <property type="project" value="TreeGrafter"/>
</dbReference>
<dbReference type="VEuPathDB" id="ToxoDB:CSUI_002734"/>
<dbReference type="PANTHER" id="PTHR11669">
    <property type="entry name" value="REPLICATION FACTOR C / DNA POLYMERASE III GAMMA-TAU SUBUNIT"/>
    <property type="match status" value="1"/>
</dbReference>
<proteinExistence type="predicted"/>
<dbReference type="SUPFAM" id="SSF52540">
    <property type="entry name" value="P-loop containing nucleoside triphosphate hydrolases"/>
    <property type="match status" value="1"/>
</dbReference>
<dbReference type="OrthoDB" id="761538at2759"/>
<dbReference type="PANTHER" id="PTHR11669:SF1">
    <property type="entry name" value="REPLICATION FACTOR C SUBUNIT 3"/>
    <property type="match status" value="1"/>
</dbReference>
<dbReference type="EMBL" id="MIGC01001147">
    <property type="protein sequence ID" value="PHJ23395.1"/>
    <property type="molecule type" value="Genomic_DNA"/>
</dbReference>
<dbReference type="GO" id="GO:0005663">
    <property type="term" value="C:DNA replication factor C complex"/>
    <property type="evidence" value="ECO:0007669"/>
    <property type="project" value="TreeGrafter"/>
</dbReference>
<evidence type="ECO:0000313" key="4">
    <source>
        <dbReference type="Proteomes" id="UP000221165"/>
    </source>
</evidence>
<dbReference type="Proteomes" id="UP000221165">
    <property type="component" value="Unassembled WGS sequence"/>
</dbReference>
<evidence type="ECO:0000256" key="2">
    <source>
        <dbReference type="SAM" id="MobiDB-lite"/>
    </source>
</evidence>
<evidence type="ECO:0000313" key="3">
    <source>
        <dbReference type="EMBL" id="PHJ23395.1"/>
    </source>
</evidence>
<dbReference type="Pfam" id="PF21960">
    <property type="entry name" value="RCF1-5-like_lid"/>
    <property type="match status" value="1"/>
</dbReference>
<dbReference type="Gene3D" id="1.10.8.60">
    <property type="match status" value="1"/>
</dbReference>
<keyword evidence="1" id="KW-0235">DNA replication</keyword>
<sequence>MLWVDKHSPLWLDELSVHPELSHLLLKQAASPSLPHLLFYGPSGAGKKTRALALVRQIFGEAVSKVHVETFADKETGTEATVCRSPHHILLSCMEFGLKDRAIVQSIIKDIAESTPVSGGLSSSFFTPVKAVNTPPFKICIFQDADLLSDGAQHALRRTLETYSSRLKFIFLVERIERLSSPLKSRCFCIRVPLPSHREVVSVLRSVCSKEGITTEMAPDVFLQTISQQSHRNLRRSVLALESIATQNFTSSSPSALSESDMAKLKSKPFVFPTSENSPFPLPWERLADEIGIRVYRQQNPRSLAECRGMVYDLLAVLIPGDLIISRVLDKLLKLVKFPKSIASGAGGGRGGGKSPSLQTSQSMRFSNSQNTPTRGGSGVGGQGQQGGGGGNESIELTSMLVHAAAHFSHTLKKGSKEVIHVEAFLAQAMRLLKLAGVGGAD</sequence>
<feature type="compositionally biased region" description="Gly residues" evidence="2">
    <location>
        <begin position="376"/>
        <end position="392"/>
    </location>
</feature>
<dbReference type="RefSeq" id="XP_067925071.1">
    <property type="nucleotide sequence ID" value="XM_068062933.1"/>
</dbReference>
<dbReference type="GO" id="GO:0005634">
    <property type="term" value="C:nucleus"/>
    <property type="evidence" value="ECO:0007669"/>
    <property type="project" value="TreeGrafter"/>
</dbReference>
<accession>A0A2C6L7J2</accession>
<dbReference type="Gene3D" id="3.40.50.300">
    <property type="entry name" value="P-loop containing nucleotide triphosphate hydrolases"/>
    <property type="match status" value="1"/>
</dbReference>
<dbReference type="InterPro" id="IPR027417">
    <property type="entry name" value="P-loop_NTPase"/>
</dbReference>
<dbReference type="Pfam" id="PF22534">
    <property type="entry name" value="RFC_C"/>
    <property type="match status" value="1"/>
</dbReference>
<feature type="region of interest" description="Disordered" evidence="2">
    <location>
        <begin position="346"/>
        <end position="393"/>
    </location>
</feature>
<protein>
    <submittedName>
        <fullName evidence="3">Replication factor c subunit</fullName>
    </submittedName>
</protein>